<evidence type="ECO:0000259" key="8">
    <source>
        <dbReference type="PROSITE" id="PS52009"/>
    </source>
</evidence>
<reference evidence="9" key="2">
    <citation type="submission" date="2025-09" db="UniProtKB">
        <authorList>
            <consortium name="Ensembl"/>
        </authorList>
    </citation>
    <scope>IDENTIFICATION</scope>
</reference>
<dbReference type="EC" id="3.2.1.169" evidence="6"/>
<dbReference type="PANTHER" id="PTHR13170:SF19">
    <property type="entry name" value="O-GLCNACASE-LIKE"/>
    <property type="match status" value="1"/>
</dbReference>
<evidence type="ECO:0000256" key="7">
    <source>
        <dbReference type="ARBA" id="ARBA00076634"/>
    </source>
</evidence>
<dbReference type="RefSeq" id="XP_019744907.1">
    <property type="nucleotide sequence ID" value="XM_019889348.1"/>
</dbReference>
<accession>A0A3Q3DHH1</accession>
<evidence type="ECO:0000256" key="2">
    <source>
        <dbReference type="ARBA" id="ARBA00023295"/>
    </source>
</evidence>
<dbReference type="Proteomes" id="UP000264820">
    <property type="component" value="Unplaced"/>
</dbReference>
<dbReference type="KEGG" id="hcq:109527421"/>
<dbReference type="Pfam" id="PF07555">
    <property type="entry name" value="NAGidase"/>
    <property type="match status" value="1"/>
</dbReference>
<dbReference type="InterPro" id="IPR051822">
    <property type="entry name" value="Glycosyl_Hydrolase_84"/>
</dbReference>
<feature type="domain" description="GH84" evidence="8">
    <location>
        <begin position="18"/>
        <end position="294"/>
    </location>
</feature>
<reference evidence="9" key="1">
    <citation type="submission" date="2025-08" db="UniProtKB">
        <authorList>
            <consortium name="Ensembl"/>
        </authorList>
    </citation>
    <scope>IDENTIFICATION</scope>
</reference>
<dbReference type="GO" id="GO:0102571">
    <property type="term" value="F:[protein]-3-O-(N-acetyl-D-glucosaminyl)-L-serine/L-threonine O-N-acetyl-alpha-D-glucosaminase activity"/>
    <property type="evidence" value="ECO:0007669"/>
    <property type="project" value="UniProtKB-EC"/>
</dbReference>
<sequence>MATSNEVSEKARSGTKRFIGGVVEGFYGRPWTMEQRTELFKREQKWGLNTYLYAPKDDYKHRMYWRDLYSPREAEQLIALISAAKQHNIDFIYAISPGLDITFSNRKEVAALKRKLDQVREFGCSSFSLLFDDIETEMCPADNQAFSSFAHAQVAITNEVYQHLREPETFLFCPTDYCAAFCTPNMSQSSYLHTVGDELLPGIDVLWTGPKVVSHKISVESIEEVSSILKRAPVIWDNIHANDYDPQRIFMGPYKDRPTELIPKLRGVLTNPNCEFHPNFVAIHTLGTWCKASADGAARDVEMGDEEQDPCYSPHKALTLALTDWLEEFLCTDQPTACCKKESSDEEPMQTDLGEHSYVPGAGENPLYTAEPLTLDDLKLLSDLFYLPYEYGSTAKTMLHELNWLKSHSQAAAVKTDQTAEWCSRARQFDDMCEAVVRMFNRLSNAPNRSILYDLYNYICDIKSGVNLAQAYVKSLGGLGKPSAQLMSADPEPWGFRGGLSGEFQRMLPGHGNRDLFKHPPRTSVYCIRPYCAEDKMDVQRIFVKMQRERQIQVASVTESPLISDILSAGEIPPSPQCALVLEDDAGPCGYMLALTDVKAASVQRDMSERVFEDFPSLITGQVLPRVTDPSPVKRMITQLLSTIRNCGSRGVFCELRHGDRRMLDFYTKSCSFQPIKLAGLPPDVIAMGTSL</sequence>
<dbReference type="GO" id="GO:0009100">
    <property type="term" value="P:glycoprotein metabolic process"/>
    <property type="evidence" value="ECO:0007669"/>
    <property type="project" value="TreeGrafter"/>
</dbReference>
<organism evidence="9 10">
    <name type="scientific">Hippocampus comes</name>
    <name type="common">Tiger tail seahorse</name>
    <dbReference type="NCBI Taxonomy" id="109280"/>
    <lineage>
        <taxon>Eukaryota</taxon>
        <taxon>Metazoa</taxon>
        <taxon>Chordata</taxon>
        <taxon>Craniata</taxon>
        <taxon>Vertebrata</taxon>
        <taxon>Euteleostomi</taxon>
        <taxon>Actinopterygii</taxon>
        <taxon>Neopterygii</taxon>
        <taxon>Teleostei</taxon>
        <taxon>Neoteleostei</taxon>
        <taxon>Acanthomorphata</taxon>
        <taxon>Syngnathiaria</taxon>
        <taxon>Syngnathiformes</taxon>
        <taxon>Syngnathoidei</taxon>
        <taxon>Syngnathidae</taxon>
        <taxon>Hippocampus</taxon>
    </lineage>
</organism>
<dbReference type="PANTHER" id="PTHR13170">
    <property type="entry name" value="O-GLCNACASE"/>
    <property type="match status" value="1"/>
</dbReference>
<evidence type="ECO:0000256" key="4">
    <source>
        <dbReference type="ARBA" id="ARBA00050933"/>
    </source>
</evidence>
<dbReference type="Gene3D" id="3.40.630.30">
    <property type="match status" value="1"/>
</dbReference>
<proteinExistence type="predicted"/>
<evidence type="ECO:0000256" key="1">
    <source>
        <dbReference type="ARBA" id="ARBA00022801"/>
    </source>
</evidence>
<dbReference type="CTD" id="571547"/>
<dbReference type="Ensembl" id="ENSHCOT00000019293.1">
    <property type="protein sequence ID" value="ENSHCOP00000012300.1"/>
    <property type="gene ID" value="ENSHCOG00000015318.1"/>
</dbReference>
<dbReference type="PROSITE" id="PS52009">
    <property type="entry name" value="GH84"/>
    <property type="match status" value="1"/>
</dbReference>
<dbReference type="InterPro" id="IPR011496">
    <property type="entry name" value="O-GlcNAcase_cat"/>
</dbReference>
<keyword evidence="1" id="KW-0378">Hydrolase</keyword>
<dbReference type="Gene3D" id="1.20.58.240">
    <property type="entry name" value="STAT, domain 1"/>
    <property type="match status" value="1"/>
</dbReference>
<evidence type="ECO:0000313" key="10">
    <source>
        <dbReference type="Proteomes" id="UP000264820"/>
    </source>
</evidence>
<comment type="catalytic activity">
    <reaction evidence="4">
        <text>3-O-(N-acetyl-beta-D-glucosaminyl)-L-seryl-[protein] + H2O = N-acetyl-D-glucosamine + L-seryl-[protein]</text>
        <dbReference type="Rhea" id="RHEA:48876"/>
        <dbReference type="Rhea" id="RHEA-COMP:9863"/>
        <dbReference type="Rhea" id="RHEA-COMP:12251"/>
        <dbReference type="ChEBI" id="CHEBI:15377"/>
        <dbReference type="ChEBI" id="CHEBI:29999"/>
        <dbReference type="ChEBI" id="CHEBI:90838"/>
        <dbReference type="ChEBI" id="CHEBI:506227"/>
        <dbReference type="EC" id="3.2.1.169"/>
    </reaction>
</comment>
<dbReference type="AlphaFoldDB" id="A0A3Q3DHH1"/>
<dbReference type="GeneTree" id="ENSGT00390000007726"/>
<evidence type="ECO:0000256" key="3">
    <source>
        <dbReference type="ARBA" id="ARBA00030512"/>
    </source>
</evidence>
<dbReference type="Gene3D" id="3.20.20.80">
    <property type="entry name" value="Glycosidases"/>
    <property type="match status" value="1"/>
</dbReference>
<dbReference type="FunFam" id="3.20.20.80:FF:000009">
    <property type="entry name" value="O-GlcNAcase BT_4395"/>
    <property type="match status" value="1"/>
</dbReference>
<name>A0A3Q3DHH1_HIPCM</name>
<dbReference type="SUPFAM" id="SSF51445">
    <property type="entry name" value="(Trans)glycosidases"/>
    <property type="match status" value="1"/>
</dbReference>
<dbReference type="InterPro" id="IPR017853">
    <property type="entry name" value="GH"/>
</dbReference>
<dbReference type="OrthoDB" id="9975416at2759"/>
<dbReference type="GO" id="GO:0016231">
    <property type="term" value="F:beta-N-acetylglucosaminidase activity"/>
    <property type="evidence" value="ECO:0007669"/>
    <property type="project" value="TreeGrafter"/>
</dbReference>
<dbReference type="OMA" id="QPPLICD"/>
<comment type="catalytic activity">
    <reaction evidence="5">
        <text>3-O-(N-acetyl-beta-D-glucosaminyl)-L-threonyl-[protein] + H2O = L-threonyl-[protein] + N-acetyl-D-glucosamine</text>
        <dbReference type="Rhea" id="RHEA:48892"/>
        <dbReference type="Rhea" id="RHEA-COMP:11060"/>
        <dbReference type="Rhea" id="RHEA-COMP:12252"/>
        <dbReference type="ChEBI" id="CHEBI:15377"/>
        <dbReference type="ChEBI" id="CHEBI:30013"/>
        <dbReference type="ChEBI" id="CHEBI:90840"/>
        <dbReference type="ChEBI" id="CHEBI:506227"/>
        <dbReference type="EC" id="3.2.1.169"/>
    </reaction>
</comment>
<protein>
    <recommendedName>
        <fullName evidence="6">protein O-GlcNAcase</fullName>
        <ecNumber evidence="6">3.2.1.169</ecNumber>
    </recommendedName>
    <alternativeName>
        <fullName evidence="3">Beta-N-acetylhexosaminidase</fullName>
    </alternativeName>
    <alternativeName>
        <fullName evidence="7">Beta-hexosaminidase</fullName>
    </alternativeName>
</protein>
<evidence type="ECO:0000313" key="9">
    <source>
        <dbReference type="Ensembl" id="ENSHCOP00000012300.1"/>
    </source>
</evidence>
<keyword evidence="10" id="KW-1185">Reference proteome</keyword>
<keyword evidence="2" id="KW-0326">Glycosidase</keyword>
<evidence type="ECO:0000256" key="6">
    <source>
        <dbReference type="ARBA" id="ARBA00066938"/>
    </source>
</evidence>
<dbReference type="GeneID" id="109527421"/>
<evidence type="ECO:0000256" key="5">
    <source>
        <dbReference type="ARBA" id="ARBA00052136"/>
    </source>
</evidence>